<dbReference type="EMBL" id="SJPL01000001">
    <property type="protein sequence ID" value="TWT70519.1"/>
    <property type="molecule type" value="Genomic_DNA"/>
</dbReference>
<evidence type="ECO:0000256" key="3">
    <source>
        <dbReference type="ARBA" id="ARBA00022989"/>
    </source>
</evidence>
<dbReference type="RefSeq" id="WP_197203648.1">
    <property type="nucleotide sequence ID" value="NZ_SJPL01000001.1"/>
</dbReference>
<dbReference type="PANTHER" id="PTHR43424:SF1">
    <property type="entry name" value="LOCUS PUTATIVE PROTEIN 1-RELATED"/>
    <property type="match status" value="1"/>
</dbReference>
<gene>
    <name evidence="6" type="ORF">Pan14r_28260</name>
</gene>
<evidence type="ECO:0000256" key="5">
    <source>
        <dbReference type="SAM" id="Phobius"/>
    </source>
</evidence>
<dbReference type="Proteomes" id="UP000317238">
    <property type="component" value="Unassembled WGS sequence"/>
</dbReference>
<organism evidence="6 7">
    <name type="scientific">Crateriforma conspicua</name>
    <dbReference type="NCBI Taxonomy" id="2527996"/>
    <lineage>
        <taxon>Bacteria</taxon>
        <taxon>Pseudomonadati</taxon>
        <taxon>Planctomycetota</taxon>
        <taxon>Planctomycetia</taxon>
        <taxon>Planctomycetales</taxon>
        <taxon>Planctomycetaceae</taxon>
        <taxon>Crateriforma</taxon>
    </lineage>
</organism>
<dbReference type="InterPro" id="IPR002797">
    <property type="entry name" value="Polysacc_synth"/>
</dbReference>
<feature type="transmembrane region" description="Helical" evidence="5">
    <location>
        <begin position="361"/>
        <end position="383"/>
    </location>
</feature>
<dbReference type="PANTHER" id="PTHR43424">
    <property type="entry name" value="LOCUS PUTATIVE PROTEIN 1-RELATED"/>
    <property type="match status" value="1"/>
</dbReference>
<dbReference type="Pfam" id="PF01943">
    <property type="entry name" value="Polysacc_synt"/>
    <property type="match status" value="1"/>
</dbReference>
<feature type="transmembrane region" description="Helical" evidence="5">
    <location>
        <begin position="298"/>
        <end position="317"/>
    </location>
</feature>
<feature type="transmembrane region" description="Helical" evidence="5">
    <location>
        <begin position="253"/>
        <end position="277"/>
    </location>
</feature>
<evidence type="ECO:0000256" key="4">
    <source>
        <dbReference type="ARBA" id="ARBA00023136"/>
    </source>
</evidence>
<evidence type="ECO:0000313" key="6">
    <source>
        <dbReference type="EMBL" id="TWT70519.1"/>
    </source>
</evidence>
<protein>
    <submittedName>
        <fullName evidence="6">Colanic acid exporter</fullName>
    </submittedName>
</protein>
<sequence>MQANGMSGNWRKPAANIAWLVIEKLYSLILSFVSGVYLARYMGASDFGLFNYSLAFVALFRVLATLGLEEIVVRELVQNPEQKTDTLGTAFALRTASSLATIVLILAIAPFARPGDPMSQWLISISSLAYIANPGTLIQRWNTSRVIAKYSVWSSQAALTLATAGKLLLVLCGSSLLWFAWTNVMLAWLNSLLLLVFFLHSGESVYDWSFRLETARNLLRDAWPRIPSGIASTLQNQAGALLIGSMVGDKELGVYSVALRIFLLLIVFPSAICQTLSPNLTKARKISHRNFIFELTNMYRLVIQLFILTTILVLVFGTDTIRLLFGNEYAAAGTLLNWMLLPCFILFVGAARLWFIIIENLLLYSMLLGITQSIVTTIAYYIAVSQFGSLGAIIGLGIGGTFAIAIDLLHPTAKYSTKSLIDAMLSIWELPRRHPAKGSPKP</sequence>
<comment type="caution">
    <text evidence="6">The sequence shown here is derived from an EMBL/GenBank/DDBJ whole genome shotgun (WGS) entry which is preliminary data.</text>
</comment>
<keyword evidence="4 5" id="KW-0472">Membrane</keyword>
<feature type="transmembrane region" description="Helical" evidence="5">
    <location>
        <begin position="159"/>
        <end position="181"/>
    </location>
</feature>
<dbReference type="InterPro" id="IPR052556">
    <property type="entry name" value="PolySynth_Transporter"/>
</dbReference>
<comment type="subcellular location">
    <subcellularLocation>
        <location evidence="1">Membrane</location>
        <topology evidence="1">Multi-pass membrane protein</topology>
    </subcellularLocation>
</comment>
<feature type="transmembrane region" description="Helical" evidence="5">
    <location>
        <begin position="49"/>
        <end position="68"/>
    </location>
</feature>
<dbReference type="GO" id="GO:0016020">
    <property type="term" value="C:membrane"/>
    <property type="evidence" value="ECO:0007669"/>
    <property type="project" value="UniProtKB-SubCell"/>
</dbReference>
<proteinExistence type="predicted"/>
<accession>A0A5C5Y6E6</accession>
<feature type="transmembrane region" description="Helical" evidence="5">
    <location>
        <begin position="187"/>
        <end position="206"/>
    </location>
</feature>
<evidence type="ECO:0000256" key="1">
    <source>
        <dbReference type="ARBA" id="ARBA00004141"/>
    </source>
</evidence>
<feature type="transmembrane region" description="Helical" evidence="5">
    <location>
        <begin position="89"/>
        <end position="112"/>
    </location>
</feature>
<dbReference type="AlphaFoldDB" id="A0A5C5Y6E6"/>
<keyword evidence="2 5" id="KW-0812">Transmembrane</keyword>
<evidence type="ECO:0000256" key="2">
    <source>
        <dbReference type="ARBA" id="ARBA00022692"/>
    </source>
</evidence>
<feature type="transmembrane region" description="Helical" evidence="5">
    <location>
        <begin position="329"/>
        <end position="349"/>
    </location>
</feature>
<feature type="transmembrane region" description="Helical" evidence="5">
    <location>
        <begin position="389"/>
        <end position="409"/>
    </location>
</feature>
<keyword evidence="3 5" id="KW-1133">Transmembrane helix</keyword>
<feature type="transmembrane region" description="Helical" evidence="5">
    <location>
        <begin position="21"/>
        <end position="43"/>
    </location>
</feature>
<name>A0A5C5Y6E6_9PLAN</name>
<keyword evidence="7" id="KW-1185">Reference proteome</keyword>
<evidence type="ECO:0000313" key="7">
    <source>
        <dbReference type="Proteomes" id="UP000317238"/>
    </source>
</evidence>
<reference evidence="6 7" key="1">
    <citation type="submission" date="2019-02" db="EMBL/GenBank/DDBJ databases">
        <title>Deep-cultivation of Planctomycetes and their phenomic and genomic characterization uncovers novel biology.</title>
        <authorList>
            <person name="Wiegand S."/>
            <person name="Jogler M."/>
            <person name="Boedeker C."/>
            <person name="Pinto D."/>
            <person name="Vollmers J."/>
            <person name="Rivas-Marin E."/>
            <person name="Kohn T."/>
            <person name="Peeters S.H."/>
            <person name="Heuer A."/>
            <person name="Rast P."/>
            <person name="Oberbeckmann S."/>
            <person name="Bunk B."/>
            <person name="Jeske O."/>
            <person name="Meyerdierks A."/>
            <person name="Storesund J.E."/>
            <person name="Kallscheuer N."/>
            <person name="Luecker S."/>
            <person name="Lage O.M."/>
            <person name="Pohl T."/>
            <person name="Merkel B.J."/>
            <person name="Hornburger P."/>
            <person name="Mueller R.-W."/>
            <person name="Bruemmer F."/>
            <person name="Labrenz M."/>
            <person name="Spormann A.M."/>
            <person name="Op Den Camp H."/>
            <person name="Overmann J."/>
            <person name="Amann R."/>
            <person name="Jetten M.S.M."/>
            <person name="Mascher T."/>
            <person name="Medema M.H."/>
            <person name="Devos D.P."/>
            <person name="Kaster A.-K."/>
            <person name="Ovreas L."/>
            <person name="Rohde M."/>
            <person name="Galperin M.Y."/>
            <person name="Jogler C."/>
        </authorList>
    </citation>
    <scope>NUCLEOTIDE SEQUENCE [LARGE SCALE GENOMIC DNA]</scope>
    <source>
        <strain evidence="6 7">Pan14r</strain>
    </source>
</reference>
<dbReference type="CDD" id="cd13128">
    <property type="entry name" value="MATE_Wzx_like"/>
    <property type="match status" value="1"/>
</dbReference>